<dbReference type="GO" id="GO:0003677">
    <property type="term" value="F:DNA binding"/>
    <property type="evidence" value="ECO:0007669"/>
    <property type="project" value="UniProtKB-KW"/>
</dbReference>
<name>A0A8S5RAQ6_9VIRU</name>
<organism evidence="1">
    <name type="scientific">virus sp. ctuZj11</name>
    <dbReference type="NCBI Taxonomy" id="2825825"/>
    <lineage>
        <taxon>Viruses</taxon>
    </lineage>
</organism>
<dbReference type="SUPFAM" id="SSF46785">
    <property type="entry name" value="Winged helix' DNA-binding domain"/>
    <property type="match status" value="1"/>
</dbReference>
<evidence type="ECO:0000313" key="1">
    <source>
        <dbReference type="EMBL" id="DAE28242.1"/>
    </source>
</evidence>
<reference evidence="1" key="1">
    <citation type="journal article" date="2021" name="Proc. Natl. Acad. Sci. U.S.A.">
        <title>A Catalog of Tens of Thousands of Viruses from Human Metagenomes Reveals Hidden Associations with Chronic Diseases.</title>
        <authorList>
            <person name="Tisza M.J."/>
            <person name="Buck C.B."/>
        </authorList>
    </citation>
    <scope>NUCLEOTIDE SEQUENCE</scope>
    <source>
        <strain evidence="1">CtuZj11</strain>
    </source>
</reference>
<dbReference type="InterPro" id="IPR036390">
    <property type="entry name" value="WH_DNA-bd_sf"/>
</dbReference>
<proteinExistence type="predicted"/>
<accession>A0A8S5RAQ6</accession>
<sequence length="82" mass="9518">MDIVNNKQIIRFAKALTDTYGTSFQVPLYQMEAEIGGFSRPTIRNYLKILTENGCLERTMTCRKYGAMYRVKTNKMNKLLNT</sequence>
<protein>
    <submittedName>
        <fullName evidence="1">Winged helix-turn-helix DNA-binding protein</fullName>
    </submittedName>
</protein>
<dbReference type="EMBL" id="BK059083">
    <property type="protein sequence ID" value="DAE28242.1"/>
    <property type="molecule type" value="Genomic_DNA"/>
</dbReference>
<keyword evidence="1" id="KW-0238">DNA-binding</keyword>